<dbReference type="InterPro" id="IPR036396">
    <property type="entry name" value="Cyt_P450_sf"/>
</dbReference>
<dbReference type="PANTHER" id="PTHR46696:SF1">
    <property type="entry name" value="CYTOCHROME P450 YJIB-RELATED"/>
    <property type="match status" value="1"/>
</dbReference>
<keyword evidence="2" id="KW-0503">Monooxygenase</keyword>
<dbReference type="InterPro" id="IPR017972">
    <property type="entry name" value="Cyt_P450_CS"/>
</dbReference>
<reference evidence="3" key="1">
    <citation type="submission" date="2022-01" db="EMBL/GenBank/DDBJ databases">
        <authorList>
            <person name="Jo J.-H."/>
            <person name="Im W.-T."/>
        </authorList>
    </citation>
    <scope>NUCLEOTIDE SEQUENCE</scope>
    <source>
        <strain evidence="3">I2-34</strain>
    </source>
</reference>
<evidence type="ECO:0000313" key="4">
    <source>
        <dbReference type="Proteomes" id="UP001165368"/>
    </source>
</evidence>
<dbReference type="RefSeq" id="WP_237822757.1">
    <property type="nucleotide sequence ID" value="NZ_JAKLTQ010000013.1"/>
</dbReference>
<comment type="caution">
    <text evidence="3">The sequence shown here is derived from an EMBL/GenBank/DDBJ whole genome shotgun (WGS) entry which is preliminary data.</text>
</comment>
<dbReference type="SUPFAM" id="SSF48264">
    <property type="entry name" value="Cytochrome P450"/>
    <property type="match status" value="1"/>
</dbReference>
<evidence type="ECO:0000256" key="1">
    <source>
        <dbReference type="ARBA" id="ARBA00010617"/>
    </source>
</evidence>
<dbReference type="InterPro" id="IPR001128">
    <property type="entry name" value="Cyt_P450"/>
</dbReference>
<dbReference type="Proteomes" id="UP001165368">
    <property type="component" value="Unassembled WGS sequence"/>
</dbReference>
<gene>
    <name evidence="3" type="ORF">LVY72_16230</name>
</gene>
<dbReference type="PRINTS" id="PR00359">
    <property type="entry name" value="BP450"/>
</dbReference>
<keyword evidence="2" id="KW-0408">Iron</keyword>
<evidence type="ECO:0000256" key="2">
    <source>
        <dbReference type="RuleBase" id="RU000461"/>
    </source>
</evidence>
<accession>A0ABS9L9T9</accession>
<dbReference type="CDD" id="cd11030">
    <property type="entry name" value="CYP105-like"/>
    <property type="match status" value="1"/>
</dbReference>
<proteinExistence type="inferred from homology"/>
<organism evidence="3 4">
    <name type="scientific">Arthrobacter hankyongi</name>
    <dbReference type="NCBI Taxonomy" id="2904801"/>
    <lineage>
        <taxon>Bacteria</taxon>
        <taxon>Bacillati</taxon>
        <taxon>Actinomycetota</taxon>
        <taxon>Actinomycetes</taxon>
        <taxon>Micrococcales</taxon>
        <taxon>Micrococcaceae</taxon>
        <taxon>Arthrobacter</taxon>
    </lineage>
</organism>
<protein>
    <submittedName>
        <fullName evidence="3">Cytochrome P450</fullName>
    </submittedName>
</protein>
<dbReference type="PRINTS" id="PR00385">
    <property type="entry name" value="P450"/>
</dbReference>
<keyword evidence="2" id="KW-0560">Oxidoreductase</keyword>
<keyword evidence="4" id="KW-1185">Reference proteome</keyword>
<dbReference type="InterPro" id="IPR002397">
    <property type="entry name" value="Cyt_P450_B"/>
</dbReference>
<dbReference type="Pfam" id="PF00067">
    <property type="entry name" value="p450"/>
    <property type="match status" value="1"/>
</dbReference>
<dbReference type="Gene3D" id="1.10.630.10">
    <property type="entry name" value="Cytochrome P450"/>
    <property type="match status" value="1"/>
</dbReference>
<evidence type="ECO:0000313" key="3">
    <source>
        <dbReference type="EMBL" id="MCG2623445.1"/>
    </source>
</evidence>
<comment type="similarity">
    <text evidence="1 2">Belongs to the cytochrome P450 family.</text>
</comment>
<dbReference type="PROSITE" id="PS00086">
    <property type="entry name" value="CYTOCHROME_P450"/>
    <property type="match status" value="1"/>
</dbReference>
<name>A0ABS9L9T9_9MICC</name>
<keyword evidence="2" id="KW-0479">Metal-binding</keyword>
<sequence length="406" mass="45389">MSTDLMTLQNPLPAIPMTRGCPFSPPAEYEQLRQAAEWHKVTVMDGRQIWMVPTYSAVRAVLGDPRFSAERDRPGFPYINQSQKELIKSSPAMVTVDEPLHSQIRRRATYAFTGKRVEALRESTQQLVDSLIDDMLAKGGPLDLVTEFALVIPSTIISGILGVPAEDHQHFHELTNKIFTLTNGPEGVAAGRLGLEAYIRELVLLKVQEPKDDLISRYVTEYLNTGELELEEVVTQIRTLLIAGHETTSSMIALGAAFLMEHPQYREQLRQGDDKIAAGAVEEMLRYLNIMHRGLVRMALEDVEIEGKLIKKGEGVLCALNSANRDAEVFAKPDELDFENPNRNHVAFGFGIHQCLGQGLARMEMQVAFKTLFTRIPDLKIAIPLSEVPFKTDVTVYGVHCLPVTW</sequence>
<keyword evidence="2" id="KW-0349">Heme</keyword>
<dbReference type="EMBL" id="JAKLTQ010000013">
    <property type="protein sequence ID" value="MCG2623445.1"/>
    <property type="molecule type" value="Genomic_DNA"/>
</dbReference>
<dbReference type="PANTHER" id="PTHR46696">
    <property type="entry name" value="P450, PUTATIVE (EUROFUNG)-RELATED"/>
    <property type="match status" value="1"/>
</dbReference>